<reference evidence="15 16" key="1">
    <citation type="journal article" date="2015" name="Genome Announc.">
        <title>Genome Assemblies of Three Soil-Associated Devosia species: D. insulae, D. limi, and D. soli.</title>
        <authorList>
            <person name="Hassan Y.I."/>
            <person name="Lepp D."/>
            <person name="Zhou T."/>
        </authorList>
    </citation>
    <scope>NUCLEOTIDE SEQUENCE [LARGE SCALE GENOMIC DNA]</scope>
    <source>
        <strain evidence="15 16">DS-56</strain>
    </source>
</reference>
<feature type="domain" description="Thiamine pyrophosphate enzyme TPP-binding" evidence="13">
    <location>
        <begin position="400"/>
        <end position="547"/>
    </location>
</feature>
<keyword evidence="10 11" id="KW-0100">Branched-chain amino acid biosynthesis</keyword>
<dbReference type="OrthoDB" id="4494979at2"/>
<sequence length="589" mass="64267">MAEQMTGAEMVIQALVDNGVEHIFGYPGGAALPIYDAMFQQDKVQHILVRHEQGATHMAEGYARSTGKVGVVLVTSGPGATNAVTGLTDALMDSVPLVCITAQVPTTLIGSDAFQECDTVGITRSCTKHNYLVKNVNDLSRVMHEAFHIANSGRPGPVLVDIPKDVQFALGTYLGIDEIGPSRHKSYHPATAGDSKAIEAAVDMMLKAERPIFYTGGGIINSGPEASEKLRELAELTGFPVTSTLMGLGAFPGSNPQWMGMLGMHGTYEANMAMHDCDLMINIGARFDDRITGRIDAFSPGSTRIHVDIDPSSIGKNVRTDLAIVGDSGLVMEEMVRIWRTKTNQPRTEAIAPWWEQIEGWRSKHSLGFKNSTTTIKPQHAIQRLYQATRGREVYITTEVGQHQMWAAQHFPFEMPNRWMTSGGLGTMGYGLPAAVGVQVAHPDALVIDIAGEASVQMTMQEMSTAVQYGLPIKVFILNNERMGMVRQWQDLLHGGRYAHSYSESLPDFVKLAEAYGGKGIRCSDPALLDAAIEEMLDYDGPVLFDCLVEKHENCLPMIPSGKPHNEMILPDFEDDIGAVIDEKGRQLV</sequence>
<keyword evidence="16" id="KW-1185">Reference proteome</keyword>
<evidence type="ECO:0000256" key="1">
    <source>
        <dbReference type="ARBA" id="ARBA00004974"/>
    </source>
</evidence>
<dbReference type="UniPathway" id="UPA00047">
    <property type="reaction ID" value="UER00055"/>
</dbReference>
<dbReference type="GO" id="GO:0003984">
    <property type="term" value="F:acetolactate synthase activity"/>
    <property type="evidence" value="ECO:0007669"/>
    <property type="project" value="UniProtKB-EC"/>
</dbReference>
<dbReference type="InterPro" id="IPR029061">
    <property type="entry name" value="THDP-binding"/>
</dbReference>
<evidence type="ECO:0000256" key="6">
    <source>
        <dbReference type="ARBA" id="ARBA00022679"/>
    </source>
</evidence>
<dbReference type="CDD" id="cd07035">
    <property type="entry name" value="TPP_PYR_POX_like"/>
    <property type="match status" value="1"/>
</dbReference>
<dbReference type="FunFam" id="3.40.50.1220:FF:000008">
    <property type="entry name" value="Acetolactate synthase"/>
    <property type="match status" value="1"/>
</dbReference>
<dbReference type="Gene3D" id="3.40.50.970">
    <property type="match status" value="2"/>
</dbReference>
<dbReference type="AlphaFoldDB" id="A0A1E5XSW1"/>
<keyword evidence="7 11" id="KW-0479">Metal-binding</keyword>
<dbReference type="Pfam" id="PF00205">
    <property type="entry name" value="TPP_enzyme_M"/>
    <property type="match status" value="1"/>
</dbReference>
<dbReference type="InterPro" id="IPR045229">
    <property type="entry name" value="TPP_enz"/>
</dbReference>
<dbReference type="UniPathway" id="UPA00049">
    <property type="reaction ID" value="UER00059"/>
</dbReference>
<dbReference type="SUPFAM" id="SSF52467">
    <property type="entry name" value="DHS-like NAD/FAD-binding domain"/>
    <property type="match status" value="1"/>
</dbReference>
<dbReference type="PANTHER" id="PTHR18968:SF13">
    <property type="entry name" value="ACETOLACTATE SYNTHASE CATALYTIC SUBUNIT, MITOCHONDRIAL"/>
    <property type="match status" value="1"/>
</dbReference>
<comment type="cofactor">
    <cofactor evidence="11">
        <name>thiamine diphosphate</name>
        <dbReference type="ChEBI" id="CHEBI:58937"/>
    </cofactor>
    <text evidence="11">Binds 1 thiamine pyrophosphate per subunit.</text>
</comment>
<comment type="cofactor">
    <cofactor evidence="11">
        <name>Mg(2+)</name>
        <dbReference type="ChEBI" id="CHEBI:18420"/>
    </cofactor>
    <text evidence="11">Binds 1 Mg(2+) ion per subunit.</text>
</comment>
<keyword evidence="6 11" id="KW-0808">Transferase</keyword>
<feature type="domain" description="Thiamine pyrophosphate enzyme central" evidence="12">
    <location>
        <begin position="198"/>
        <end position="334"/>
    </location>
</feature>
<evidence type="ECO:0000256" key="9">
    <source>
        <dbReference type="ARBA" id="ARBA00023052"/>
    </source>
</evidence>
<evidence type="ECO:0000259" key="13">
    <source>
        <dbReference type="Pfam" id="PF02775"/>
    </source>
</evidence>
<comment type="caution">
    <text evidence="15">The sequence shown here is derived from an EMBL/GenBank/DDBJ whole genome shotgun (WGS) entry which is preliminary data.</text>
</comment>
<evidence type="ECO:0000256" key="4">
    <source>
        <dbReference type="ARBA" id="ARBA00013145"/>
    </source>
</evidence>
<comment type="catalytic activity">
    <reaction evidence="11">
        <text>2 pyruvate + H(+) = (2S)-2-acetolactate + CO2</text>
        <dbReference type="Rhea" id="RHEA:25249"/>
        <dbReference type="ChEBI" id="CHEBI:15361"/>
        <dbReference type="ChEBI" id="CHEBI:15378"/>
        <dbReference type="ChEBI" id="CHEBI:16526"/>
        <dbReference type="ChEBI" id="CHEBI:58476"/>
        <dbReference type="EC" id="2.2.1.6"/>
    </reaction>
</comment>
<dbReference type="InterPro" id="IPR039368">
    <property type="entry name" value="AHAS_TPP"/>
</dbReference>
<dbReference type="NCBIfam" id="TIGR00118">
    <property type="entry name" value="acolac_lg"/>
    <property type="match status" value="1"/>
</dbReference>
<comment type="pathway">
    <text evidence="2 11">Amino-acid biosynthesis; L-valine biosynthesis; L-valine from pyruvate: step 1/4.</text>
</comment>
<dbReference type="EC" id="2.2.1.6" evidence="4 11"/>
<dbReference type="GO" id="GO:0009099">
    <property type="term" value="P:L-valine biosynthetic process"/>
    <property type="evidence" value="ECO:0007669"/>
    <property type="project" value="UniProtKB-UniPathway"/>
</dbReference>
<keyword evidence="5 11" id="KW-0028">Amino-acid biosynthesis</keyword>
<comment type="similarity">
    <text evidence="3 11">Belongs to the TPP enzyme family.</text>
</comment>
<dbReference type="GO" id="GO:0030976">
    <property type="term" value="F:thiamine pyrophosphate binding"/>
    <property type="evidence" value="ECO:0007669"/>
    <property type="project" value="UniProtKB-UniRule"/>
</dbReference>
<evidence type="ECO:0000313" key="15">
    <source>
        <dbReference type="EMBL" id="OEO31702.1"/>
    </source>
</evidence>
<organism evidence="15 16">
    <name type="scientific">Devosia insulae DS-56</name>
    <dbReference type="NCBI Taxonomy" id="1116389"/>
    <lineage>
        <taxon>Bacteria</taxon>
        <taxon>Pseudomonadati</taxon>
        <taxon>Pseudomonadota</taxon>
        <taxon>Alphaproteobacteria</taxon>
        <taxon>Hyphomicrobiales</taxon>
        <taxon>Devosiaceae</taxon>
        <taxon>Devosia</taxon>
    </lineage>
</organism>
<keyword evidence="9 11" id="KW-0786">Thiamine pyrophosphate</keyword>
<dbReference type="RefSeq" id="WP_069909125.1">
    <property type="nucleotide sequence ID" value="NZ_LAJE02000144.1"/>
</dbReference>
<dbReference type="Proteomes" id="UP000095463">
    <property type="component" value="Unassembled WGS sequence"/>
</dbReference>
<comment type="pathway">
    <text evidence="1 11">Amino-acid biosynthesis; L-isoleucine biosynthesis; L-isoleucine from 2-oxobutanoate: step 1/4.</text>
</comment>
<dbReference type="NCBIfam" id="NF006581">
    <property type="entry name" value="PRK09107.1"/>
    <property type="match status" value="1"/>
</dbReference>
<dbReference type="SUPFAM" id="SSF52518">
    <property type="entry name" value="Thiamin diphosphate-binding fold (THDP-binding)"/>
    <property type="match status" value="2"/>
</dbReference>
<dbReference type="InterPro" id="IPR012846">
    <property type="entry name" value="Acetolactate_synth_lsu"/>
</dbReference>
<keyword evidence="8 11" id="KW-0460">Magnesium</keyword>
<dbReference type="EMBL" id="LAJE02000144">
    <property type="protein sequence ID" value="OEO31702.1"/>
    <property type="molecule type" value="Genomic_DNA"/>
</dbReference>
<dbReference type="GO" id="GO:0000287">
    <property type="term" value="F:magnesium ion binding"/>
    <property type="evidence" value="ECO:0007669"/>
    <property type="project" value="UniProtKB-UniRule"/>
</dbReference>
<dbReference type="Gene3D" id="3.40.50.1220">
    <property type="entry name" value="TPP-binding domain"/>
    <property type="match status" value="1"/>
</dbReference>
<evidence type="ECO:0000256" key="3">
    <source>
        <dbReference type="ARBA" id="ARBA00007812"/>
    </source>
</evidence>
<proteinExistence type="inferred from homology"/>
<accession>A0A1E5XSW1</accession>
<dbReference type="InterPro" id="IPR012000">
    <property type="entry name" value="Thiamin_PyroP_enz_cen_dom"/>
</dbReference>
<dbReference type="CDD" id="cd02015">
    <property type="entry name" value="TPP_AHAS"/>
    <property type="match status" value="1"/>
</dbReference>
<gene>
    <name evidence="15" type="ORF">VW23_015025</name>
</gene>
<dbReference type="GO" id="GO:0050660">
    <property type="term" value="F:flavin adenine dinucleotide binding"/>
    <property type="evidence" value="ECO:0007669"/>
    <property type="project" value="InterPro"/>
</dbReference>
<dbReference type="GO" id="GO:0009097">
    <property type="term" value="P:isoleucine biosynthetic process"/>
    <property type="evidence" value="ECO:0007669"/>
    <property type="project" value="UniProtKB-UniPathway"/>
</dbReference>
<dbReference type="InterPro" id="IPR012001">
    <property type="entry name" value="Thiamin_PyroP_enz_TPP-bd_dom"/>
</dbReference>
<evidence type="ECO:0000313" key="16">
    <source>
        <dbReference type="Proteomes" id="UP000095463"/>
    </source>
</evidence>
<evidence type="ECO:0000256" key="11">
    <source>
        <dbReference type="RuleBase" id="RU003591"/>
    </source>
</evidence>
<evidence type="ECO:0000256" key="10">
    <source>
        <dbReference type="ARBA" id="ARBA00023304"/>
    </source>
</evidence>
<dbReference type="GO" id="GO:0005948">
    <property type="term" value="C:acetolactate synthase complex"/>
    <property type="evidence" value="ECO:0007669"/>
    <property type="project" value="TreeGrafter"/>
</dbReference>
<evidence type="ECO:0000256" key="7">
    <source>
        <dbReference type="ARBA" id="ARBA00022723"/>
    </source>
</evidence>
<dbReference type="PANTHER" id="PTHR18968">
    <property type="entry name" value="THIAMINE PYROPHOSPHATE ENZYMES"/>
    <property type="match status" value="1"/>
</dbReference>
<protein>
    <recommendedName>
        <fullName evidence="4 11">Acetolactate synthase</fullName>
        <ecNumber evidence="4 11">2.2.1.6</ecNumber>
    </recommendedName>
</protein>
<dbReference type="Pfam" id="PF02775">
    <property type="entry name" value="TPP_enzyme_C"/>
    <property type="match status" value="1"/>
</dbReference>
<name>A0A1E5XSW1_9HYPH</name>
<evidence type="ECO:0000256" key="8">
    <source>
        <dbReference type="ARBA" id="ARBA00022842"/>
    </source>
</evidence>
<evidence type="ECO:0000256" key="2">
    <source>
        <dbReference type="ARBA" id="ARBA00005025"/>
    </source>
</evidence>
<dbReference type="InterPro" id="IPR029035">
    <property type="entry name" value="DHS-like_NAD/FAD-binding_dom"/>
</dbReference>
<dbReference type="InterPro" id="IPR011766">
    <property type="entry name" value="TPP_enzyme_TPP-bd"/>
</dbReference>
<evidence type="ECO:0000259" key="12">
    <source>
        <dbReference type="Pfam" id="PF00205"/>
    </source>
</evidence>
<dbReference type="FunFam" id="3.40.50.970:FF:000007">
    <property type="entry name" value="Acetolactate synthase"/>
    <property type="match status" value="1"/>
</dbReference>
<evidence type="ECO:0000259" key="14">
    <source>
        <dbReference type="Pfam" id="PF02776"/>
    </source>
</evidence>
<evidence type="ECO:0000256" key="5">
    <source>
        <dbReference type="ARBA" id="ARBA00022605"/>
    </source>
</evidence>
<feature type="domain" description="Thiamine pyrophosphate enzyme N-terminal TPP-binding" evidence="14">
    <location>
        <begin position="5"/>
        <end position="121"/>
    </location>
</feature>
<dbReference type="Pfam" id="PF02776">
    <property type="entry name" value="TPP_enzyme_N"/>
    <property type="match status" value="1"/>
</dbReference>